<keyword evidence="2" id="KW-0808">Transferase</keyword>
<evidence type="ECO:0000256" key="1">
    <source>
        <dbReference type="ARBA" id="ARBA00022603"/>
    </source>
</evidence>
<dbReference type="GO" id="GO:0008168">
    <property type="term" value="F:methyltransferase activity"/>
    <property type="evidence" value="ECO:0007669"/>
    <property type="project" value="UniProtKB-KW"/>
</dbReference>
<dbReference type="GO" id="GO:0032259">
    <property type="term" value="P:methylation"/>
    <property type="evidence" value="ECO:0007669"/>
    <property type="project" value="UniProtKB-KW"/>
</dbReference>
<name>A0A0P7D1A4_PSEPU</name>
<reference evidence="3 5" key="1">
    <citation type="submission" date="2015-10" db="EMBL/GenBank/DDBJ databases">
        <title>Pseudomonas putida clinical strains.</title>
        <authorList>
            <person name="Molina L."/>
            <person name="Udaondo Z."/>
        </authorList>
    </citation>
    <scope>NUCLEOTIDE SEQUENCE [LARGE SCALE GENOMIC DNA]</scope>
    <source>
        <strain evidence="3 5">HB13667</strain>
    </source>
</reference>
<organism evidence="3 5">
    <name type="scientific">Pseudomonas putida</name>
    <name type="common">Arthrobacter siderocapsulatus</name>
    <dbReference type="NCBI Taxonomy" id="303"/>
    <lineage>
        <taxon>Bacteria</taxon>
        <taxon>Pseudomonadati</taxon>
        <taxon>Pseudomonadota</taxon>
        <taxon>Gammaproteobacteria</taxon>
        <taxon>Pseudomonadales</taxon>
        <taxon>Pseudomonadaceae</taxon>
        <taxon>Pseudomonas</taxon>
    </lineage>
</organism>
<evidence type="ECO:0000313" key="5">
    <source>
        <dbReference type="Proteomes" id="UP000050437"/>
    </source>
</evidence>
<evidence type="ECO:0000313" key="6">
    <source>
        <dbReference type="Proteomes" id="UP000278162"/>
    </source>
</evidence>
<evidence type="ECO:0000256" key="2">
    <source>
        <dbReference type="ARBA" id="ARBA00022679"/>
    </source>
</evidence>
<dbReference type="InterPro" id="IPR007072">
    <property type="entry name" value="RNMT_CmcI"/>
</dbReference>
<dbReference type="AlphaFoldDB" id="A0A0P7D1A4"/>
<dbReference type="GO" id="GO:0005886">
    <property type="term" value="C:plasma membrane"/>
    <property type="evidence" value="ECO:0007669"/>
    <property type="project" value="TreeGrafter"/>
</dbReference>
<accession>A0A0P7D1A4</accession>
<dbReference type="GO" id="GO:0071770">
    <property type="term" value="P:DIM/DIP cell wall layer assembly"/>
    <property type="evidence" value="ECO:0007669"/>
    <property type="project" value="TreeGrafter"/>
</dbReference>
<dbReference type="Proteomes" id="UP000278162">
    <property type="component" value="Unassembled WGS sequence"/>
</dbReference>
<gene>
    <name evidence="4" type="ORF">EFK07_01805</name>
    <name evidence="3" type="ORF">HB13667_17385</name>
</gene>
<dbReference type="GeneID" id="92659536"/>
<dbReference type="RefSeq" id="WP_054573100.1">
    <property type="nucleotide sequence ID" value="NZ_LKKS01000106.1"/>
</dbReference>
<dbReference type="Pfam" id="PF04989">
    <property type="entry name" value="RMNT_CmcI"/>
    <property type="match status" value="1"/>
</dbReference>
<dbReference type="EMBL" id="RJAI01000003">
    <property type="protein sequence ID" value="RNF93451.1"/>
    <property type="molecule type" value="Genomic_DNA"/>
</dbReference>
<proteinExistence type="predicted"/>
<sequence>MSDKTPLQVFAEECQAEIRAQGNDAALGELAQVFYNESAKHKYTYHFSWMGRPIIQLPQDMVAMQELIWKLKPDLIIECGIAHGGSIIYYASMMELVGHGEVLGIDRDIRPHNREAIESHPMFKRISMIEGSSIDPAVVERVRMLAEGKKVIVVLDSNHTHDHVLAELRAYAPLVSQDCYCVVMDTVVEDMPADAFPDRPWGVGDNPRTAVWAYLKETEDFVIDAEIHDKLLITVARDGYLRRVR</sequence>
<dbReference type="SUPFAM" id="SSF53335">
    <property type="entry name" value="S-adenosyl-L-methionine-dependent methyltransferases"/>
    <property type="match status" value="1"/>
</dbReference>
<evidence type="ECO:0000313" key="4">
    <source>
        <dbReference type="EMBL" id="RNF93451.1"/>
    </source>
</evidence>
<dbReference type="Gene3D" id="3.40.50.150">
    <property type="entry name" value="Vaccinia Virus protein VP39"/>
    <property type="match status" value="1"/>
</dbReference>
<reference evidence="4 6" key="2">
    <citation type="submission" date="2018-10" db="EMBL/GenBank/DDBJ databases">
        <title>An outbreak of IMP-63 producing strain in France.</title>
        <authorList>
            <person name="Bour M."/>
            <person name="Liapis E."/>
            <person name="Plesiat P."/>
        </authorList>
    </citation>
    <scope>NUCLEOTIDE SEQUENCE [LARGE SCALE GENOMIC DNA]</scope>
    <source>
        <strain evidence="4 6">12917</strain>
    </source>
</reference>
<dbReference type="EMBL" id="LKKS01000106">
    <property type="protein sequence ID" value="KPM62421.1"/>
    <property type="molecule type" value="Genomic_DNA"/>
</dbReference>
<dbReference type="InterPro" id="IPR029063">
    <property type="entry name" value="SAM-dependent_MTases_sf"/>
</dbReference>
<keyword evidence="1" id="KW-0489">Methyltransferase</keyword>
<dbReference type="PANTHER" id="PTHR40048:SF1">
    <property type="entry name" value="RHAMNOSYL O-METHYLTRANSFERASE"/>
    <property type="match status" value="1"/>
</dbReference>
<dbReference type="Proteomes" id="UP000050437">
    <property type="component" value="Unassembled WGS sequence"/>
</dbReference>
<evidence type="ECO:0000313" key="3">
    <source>
        <dbReference type="EMBL" id="KPM62421.1"/>
    </source>
</evidence>
<dbReference type="GO" id="GO:0008610">
    <property type="term" value="P:lipid biosynthetic process"/>
    <property type="evidence" value="ECO:0007669"/>
    <property type="project" value="InterPro"/>
</dbReference>
<protein>
    <submittedName>
        <fullName evidence="3">Cephalosporin hydroxylase</fullName>
    </submittedName>
</protein>
<comment type="caution">
    <text evidence="3">The sequence shown here is derived from an EMBL/GenBank/DDBJ whole genome shotgun (WGS) entry which is preliminary data.</text>
</comment>
<dbReference type="PANTHER" id="PTHR40048">
    <property type="entry name" value="RHAMNOSYL O-METHYLTRANSFERASE"/>
    <property type="match status" value="1"/>
</dbReference>